<dbReference type="EMBL" id="FN667742">
    <property type="protein sequence ID" value="CBJ91550.1"/>
    <property type="molecule type" value="Genomic_DNA"/>
</dbReference>
<dbReference type="Proteomes" id="UP000008075">
    <property type="component" value="Chromosome"/>
</dbReference>
<keyword evidence="2" id="KW-1185">Reference proteome</keyword>
<proteinExistence type="predicted"/>
<gene>
    <name evidence="1" type="ordered locus">XNC1_3511</name>
</gene>
<name>D3V9K0_XENNA</name>
<dbReference type="RefSeq" id="WP_013185112.1">
    <property type="nucleotide sequence ID" value="NC_014228.1"/>
</dbReference>
<dbReference type="AlphaFoldDB" id="D3V9K0"/>
<organism evidence="1 2">
    <name type="scientific">Xenorhabdus nematophila (strain ATCC 19061 / DSM 3370 / CCUG 14189 / LMG 1036 / NCIMB 9965 / AN6)</name>
    <dbReference type="NCBI Taxonomy" id="406817"/>
    <lineage>
        <taxon>Bacteria</taxon>
        <taxon>Pseudomonadati</taxon>
        <taxon>Pseudomonadota</taxon>
        <taxon>Gammaproteobacteria</taxon>
        <taxon>Enterobacterales</taxon>
        <taxon>Morganellaceae</taxon>
        <taxon>Xenorhabdus</taxon>
    </lineage>
</organism>
<sequence>MAPRGGIIGQADAGRAAAPVPVAADELKAAHRHRPAGGQEHCTRSVRWLCDRKIAWS</sequence>
<protein>
    <submittedName>
        <fullName evidence="1">Uncharacterized protein</fullName>
    </submittedName>
</protein>
<evidence type="ECO:0000313" key="2">
    <source>
        <dbReference type="Proteomes" id="UP000008075"/>
    </source>
</evidence>
<reference evidence="1 2" key="1">
    <citation type="journal article" date="2011" name="PLoS ONE">
        <title>The entomopathogenic bacterial endosymbionts xenorhabdus and photorhabdus: convergent lifestyles from divergent genomes.</title>
        <authorList>
            <person name="Chaston J.M."/>
            <person name="Suen G."/>
            <person name="Tucker S.L."/>
            <person name="Andersen A.W."/>
            <person name="Bhasin A."/>
            <person name="Bode E."/>
            <person name="Bode H.B."/>
            <person name="Brachmann A.O."/>
            <person name="Cowles C.E."/>
            <person name="Cowles K.N."/>
            <person name="Darby C."/>
            <person name="de Leon L."/>
            <person name="Drace K."/>
            <person name="Du Z."/>
            <person name="Givaudan A."/>
            <person name="Herbert Tran E.E."/>
            <person name="Jewell K.A."/>
            <person name="Knack J.J."/>
            <person name="Krasomil-Osterfeld K.C."/>
            <person name="Kukor R."/>
            <person name="Lanois A."/>
            <person name="Latreille P."/>
            <person name="Leimgruber N.K."/>
            <person name="Lipke C.M."/>
            <person name="Liu R."/>
            <person name="Lu X."/>
            <person name="Martens E.C."/>
            <person name="Marri P.R."/>
            <person name="Medigue C."/>
            <person name="Menard M.L."/>
            <person name="Miller N.M."/>
            <person name="Morales-Soto N."/>
            <person name="Norton S."/>
            <person name="Ogier J.C."/>
            <person name="Orchard S.S."/>
            <person name="Park D."/>
            <person name="Park Y."/>
            <person name="Qurollo B.A."/>
            <person name="Sugar D.R."/>
            <person name="Richards G.R."/>
            <person name="Rouy Z."/>
            <person name="Slominski B."/>
            <person name="Slominski K."/>
            <person name="Snyder H."/>
            <person name="Tjaden B.C."/>
            <person name="van der Hoeven R."/>
            <person name="Welch R.D."/>
            <person name="Wheeler C."/>
            <person name="Xiang B."/>
            <person name="Barbazuk B."/>
            <person name="Gaudriault S."/>
            <person name="Goodner B."/>
            <person name="Slater S.C."/>
            <person name="Forst S."/>
            <person name="Goldman B.S."/>
            <person name="Goodrich-Blair H."/>
        </authorList>
    </citation>
    <scope>NUCLEOTIDE SEQUENCE [LARGE SCALE GENOMIC DNA]</scope>
    <source>
        <strain evidence="2">ATCC 19061 / DSM 3370 / CCUG 14189 / LMG 1036 / NCIMB 9965 / AN6</strain>
    </source>
</reference>
<dbReference type="GeneID" id="94018839"/>
<evidence type="ECO:0000313" key="1">
    <source>
        <dbReference type="EMBL" id="CBJ91550.1"/>
    </source>
</evidence>
<dbReference type="HOGENOM" id="CLU_2995722_0_0_6"/>
<accession>D3V9K0</accession>
<dbReference type="KEGG" id="xne:XNC1_3511"/>